<evidence type="ECO:0000313" key="4">
    <source>
        <dbReference type="Proteomes" id="UP000019591"/>
    </source>
</evidence>
<organism evidence="3 4">
    <name type="scientific">Peptoclostridium acidaminophilum DSM 3953</name>
    <dbReference type="NCBI Taxonomy" id="1286171"/>
    <lineage>
        <taxon>Bacteria</taxon>
        <taxon>Bacillati</taxon>
        <taxon>Bacillota</taxon>
        <taxon>Clostridia</taxon>
        <taxon>Peptostreptococcales</taxon>
        <taxon>Peptoclostridiaceae</taxon>
        <taxon>Peptoclostridium</taxon>
    </lineage>
</organism>
<keyword evidence="4" id="KW-1185">Reference proteome</keyword>
<name>W8TM30_PEPAC</name>
<dbReference type="PATRIC" id="fig|1286171.3.peg.1918"/>
<dbReference type="InterPro" id="IPR046461">
    <property type="entry name" value="TerL_ATPase"/>
</dbReference>
<dbReference type="InterPro" id="IPR005021">
    <property type="entry name" value="Terminase_largesu-like"/>
</dbReference>
<gene>
    <name evidence="3" type="ORF">EAL2_c19710</name>
</gene>
<dbReference type="eggNOG" id="COG4626">
    <property type="taxonomic scope" value="Bacteria"/>
</dbReference>
<dbReference type="AlphaFoldDB" id="W8TM30"/>
<proteinExistence type="predicted"/>
<dbReference type="InterPro" id="IPR027417">
    <property type="entry name" value="P-loop_NTPase"/>
</dbReference>
<dbReference type="KEGG" id="eac:EAL2_c19710"/>
<evidence type="ECO:0000259" key="2">
    <source>
        <dbReference type="Pfam" id="PF20441"/>
    </source>
</evidence>
<dbReference type="PANTHER" id="PTHR41287">
    <property type="match status" value="1"/>
</dbReference>
<dbReference type="RefSeq" id="WP_330375761.1">
    <property type="nucleotide sequence ID" value="NZ_CP007452.1"/>
</dbReference>
<feature type="domain" description="Terminase large subunit-like ATPase" evidence="1">
    <location>
        <begin position="34"/>
        <end position="208"/>
    </location>
</feature>
<reference evidence="3 4" key="1">
    <citation type="journal article" date="2014" name="Genome Announc.">
        <title>Complete Genome Sequence of Amino Acid-Utilizing Eubacterium acidaminophilum al-2 (DSM 3953).</title>
        <authorList>
            <person name="Poehlein A."/>
            <person name="Andreesen J.R."/>
            <person name="Daniel R."/>
        </authorList>
    </citation>
    <scope>NUCLEOTIDE SEQUENCE [LARGE SCALE GENOMIC DNA]</scope>
    <source>
        <strain evidence="3 4">DSM 3953</strain>
    </source>
</reference>
<protein>
    <submittedName>
        <fullName evidence="3">Putative terminase large subunit 2</fullName>
    </submittedName>
</protein>
<dbReference type="EMBL" id="CP007452">
    <property type="protein sequence ID" value="AHM57252.1"/>
    <property type="molecule type" value="Genomic_DNA"/>
</dbReference>
<dbReference type="STRING" id="1286171.EAL2_c19710"/>
<dbReference type="GO" id="GO:0004519">
    <property type="term" value="F:endonuclease activity"/>
    <property type="evidence" value="ECO:0007669"/>
    <property type="project" value="InterPro"/>
</dbReference>
<dbReference type="Proteomes" id="UP000019591">
    <property type="component" value="Chromosome"/>
</dbReference>
<dbReference type="Pfam" id="PF03354">
    <property type="entry name" value="TerL_ATPase"/>
    <property type="match status" value="1"/>
</dbReference>
<dbReference type="Gene3D" id="3.30.420.240">
    <property type="match status" value="1"/>
</dbReference>
<dbReference type="HOGENOM" id="CLU_026632_6_0_9"/>
<sequence>MMYDNIKADRAVNFINALKHTKGVWHGVPFDLLPWQDKIIRDIFGTVKEDGYRQYNTAYVEIPKKNGKSEIAAAVALYMTCGDGEWGAEVYGCAADRQQASIVFDVAVDMVDQCPALKKRIKPVISQKRLVYMPTGSFYQVLSAEAYTKHGLNVHGVIFDELHAQPNRNLYDVMTKGSGDARKQPLFFLITTAGNDRNSICYEVHQKAEDILRGKKNDLTFYPVIYGIADDDDWSDERNWYKANPSLDHTIDIEKVRAAFISAKENPAEENLFRQLRLNQWVKQSVRWMPMDIWEKCSFPVDAEKLRGRECYGGLDLSSSNDITAFVLVFPPIPGDDKFYVMPHFWIPEENLRLRVRRDHVPYDVWKQQGQLHTTEGNVIHYGFIEKFIEELGMKYNIKEIAFDRWGAVQMVQNLEGLGFTVVPFGQGFKDMSPPTKELMKLTMENRIAHGGQPVLSWMMDNIHVRTDPAGNVKPDKAKSTEKIDGAVAMIMALDRSIRNENKESVYNERGILVL</sequence>
<dbReference type="Pfam" id="PF20441">
    <property type="entry name" value="TerL_nuclease"/>
    <property type="match status" value="1"/>
</dbReference>
<accession>W8TM30</accession>
<dbReference type="InterPro" id="IPR046462">
    <property type="entry name" value="TerL_nuclease"/>
</dbReference>
<evidence type="ECO:0000313" key="3">
    <source>
        <dbReference type="EMBL" id="AHM57252.1"/>
    </source>
</evidence>
<evidence type="ECO:0000259" key="1">
    <source>
        <dbReference type="Pfam" id="PF03354"/>
    </source>
</evidence>
<dbReference type="Gene3D" id="3.40.50.300">
    <property type="entry name" value="P-loop containing nucleotide triphosphate hydrolases"/>
    <property type="match status" value="1"/>
</dbReference>
<dbReference type="PANTHER" id="PTHR41287:SF1">
    <property type="entry name" value="PROTEIN YMFN"/>
    <property type="match status" value="1"/>
</dbReference>
<feature type="domain" description="Terminase large subunit-like endonuclease" evidence="2">
    <location>
        <begin position="217"/>
        <end position="500"/>
    </location>
</feature>